<comment type="caution">
    <text evidence="1">The sequence shown here is derived from an EMBL/GenBank/DDBJ whole genome shotgun (WGS) entry which is preliminary data.</text>
</comment>
<gene>
    <name evidence="1" type="ORF">JTE90_007745</name>
</gene>
<protein>
    <submittedName>
        <fullName evidence="1">Uncharacterized protein</fullName>
    </submittedName>
</protein>
<reference evidence="1 2" key="1">
    <citation type="journal article" date="2022" name="Nat. Ecol. Evol.">
        <title>A masculinizing supergene underlies an exaggerated male reproductive morph in a spider.</title>
        <authorList>
            <person name="Hendrickx F."/>
            <person name="De Corte Z."/>
            <person name="Sonet G."/>
            <person name="Van Belleghem S.M."/>
            <person name="Kostlbacher S."/>
            <person name="Vangestel C."/>
        </authorList>
    </citation>
    <scope>NUCLEOTIDE SEQUENCE [LARGE SCALE GENOMIC DNA]</scope>
    <source>
        <strain evidence="1">W744_W776</strain>
    </source>
</reference>
<dbReference type="EMBL" id="JAFNEN010000149">
    <property type="protein sequence ID" value="KAG8191950.1"/>
    <property type="molecule type" value="Genomic_DNA"/>
</dbReference>
<evidence type="ECO:0000313" key="2">
    <source>
        <dbReference type="Proteomes" id="UP000827092"/>
    </source>
</evidence>
<dbReference type="Proteomes" id="UP000827092">
    <property type="component" value="Unassembled WGS sequence"/>
</dbReference>
<evidence type="ECO:0000313" key="1">
    <source>
        <dbReference type="EMBL" id="KAG8191950.1"/>
    </source>
</evidence>
<proteinExistence type="predicted"/>
<organism evidence="1 2">
    <name type="scientific">Oedothorax gibbosus</name>
    <dbReference type="NCBI Taxonomy" id="931172"/>
    <lineage>
        <taxon>Eukaryota</taxon>
        <taxon>Metazoa</taxon>
        <taxon>Ecdysozoa</taxon>
        <taxon>Arthropoda</taxon>
        <taxon>Chelicerata</taxon>
        <taxon>Arachnida</taxon>
        <taxon>Araneae</taxon>
        <taxon>Araneomorphae</taxon>
        <taxon>Entelegynae</taxon>
        <taxon>Araneoidea</taxon>
        <taxon>Linyphiidae</taxon>
        <taxon>Erigoninae</taxon>
        <taxon>Oedothorax</taxon>
    </lineage>
</organism>
<keyword evidence="2" id="KW-1185">Reference proteome</keyword>
<sequence>MNFEPQSSALCQRRLRIHQTIALREKPVSQRTDRQERYRLVASIIPMWEFRNIVKSVKLKNLILKIDKSSFHWRLSYFYSFASNHKE</sequence>
<name>A0AAV6V5C0_9ARAC</name>
<dbReference type="AlphaFoldDB" id="A0AAV6V5C0"/>
<accession>A0AAV6V5C0</accession>